<sequence length="413" mass="42435">MKISSERFGLVVSACAVAGLLARGASAQSAPSVETTYVDAPATDPGRVEGWSPGLLLGGTFHLANNRSVVGQADGTGVSAGFVLEGSLDFNKAAHELRATLGAGAGVTRTPALDAWVKTRDALAFEAIYLYHAVPWFGPFGRFALDTQMFPGSDPRSAPTTYAITHADGTAEAITGTRLHLSDPFQPVTLKQSLGVFVQPVNRESVLVEARAGAGAQEVIASGVLALGDDDGTPEVEVSELSSYSQLGAEAVVEASGALRDKQITYKAGIAALLPIVYSDLDAGDERGALDLMNVDIVGGLSFKLVEWASLDYQLHVVRQPQLVDAWQVQNNILLTLSYAVGSKVPGLPPCVPCKPAPAKAEPAPAPVSTPAPEPAPAPAPTPAPEPAPAPAPDAAPAPAPAPDAAPAPAPMQ</sequence>
<dbReference type="AlphaFoldDB" id="A0A4P2QWZ1"/>
<evidence type="ECO:0000256" key="1">
    <source>
        <dbReference type="SAM" id="MobiDB-lite"/>
    </source>
</evidence>
<name>A0A4P2QWZ1_SORCE</name>
<feature type="signal peptide" evidence="2">
    <location>
        <begin position="1"/>
        <end position="27"/>
    </location>
</feature>
<dbReference type="Proteomes" id="UP000295497">
    <property type="component" value="Chromosome"/>
</dbReference>
<feature type="compositionally biased region" description="Pro residues" evidence="1">
    <location>
        <begin position="364"/>
        <end position="413"/>
    </location>
</feature>
<keyword evidence="2" id="KW-0732">Signal</keyword>
<organism evidence="3 4">
    <name type="scientific">Sorangium cellulosum</name>
    <name type="common">Polyangium cellulosum</name>
    <dbReference type="NCBI Taxonomy" id="56"/>
    <lineage>
        <taxon>Bacteria</taxon>
        <taxon>Pseudomonadati</taxon>
        <taxon>Myxococcota</taxon>
        <taxon>Polyangia</taxon>
        <taxon>Polyangiales</taxon>
        <taxon>Polyangiaceae</taxon>
        <taxon>Sorangium</taxon>
    </lineage>
</organism>
<accession>A0A4P2QWZ1</accession>
<evidence type="ECO:0000313" key="3">
    <source>
        <dbReference type="EMBL" id="AUX35014.1"/>
    </source>
</evidence>
<evidence type="ECO:0000313" key="4">
    <source>
        <dbReference type="Proteomes" id="UP000295497"/>
    </source>
</evidence>
<evidence type="ECO:0000256" key="2">
    <source>
        <dbReference type="SAM" id="SignalP"/>
    </source>
</evidence>
<evidence type="ECO:0008006" key="5">
    <source>
        <dbReference type="Google" id="ProtNLM"/>
    </source>
</evidence>
<feature type="region of interest" description="Disordered" evidence="1">
    <location>
        <begin position="356"/>
        <end position="413"/>
    </location>
</feature>
<proteinExistence type="predicted"/>
<reference evidence="3 4" key="1">
    <citation type="submission" date="2015-09" db="EMBL/GenBank/DDBJ databases">
        <title>Sorangium comparison.</title>
        <authorList>
            <person name="Zaburannyi N."/>
            <person name="Bunk B."/>
            <person name="Overmann J."/>
            <person name="Mueller R."/>
        </authorList>
    </citation>
    <scope>NUCLEOTIDE SEQUENCE [LARGE SCALE GENOMIC DNA]</scope>
    <source>
        <strain evidence="3 4">So ce836</strain>
    </source>
</reference>
<gene>
    <name evidence="3" type="ORF">SOCE836_072020</name>
</gene>
<dbReference type="EMBL" id="CP012672">
    <property type="protein sequence ID" value="AUX35014.1"/>
    <property type="molecule type" value="Genomic_DNA"/>
</dbReference>
<feature type="chain" id="PRO_5020201431" description="Secreted protein" evidence="2">
    <location>
        <begin position="28"/>
        <end position="413"/>
    </location>
</feature>
<protein>
    <recommendedName>
        <fullName evidence="5">Secreted protein</fullName>
    </recommendedName>
</protein>